<evidence type="ECO:0000313" key="3">
    <source>
        <dbReference type="Proteomes" id="UP000198393"/>
    </source>
</evidence>
<dbReference type="EMBL" id="FZPD01000004">
    <property type="protein sequence ID" value="SNT13103.1"/>
    <property type="molecule type" value="Genomic_DNA"/>
</dbReference>
<proteinExistence type="predicted"/>
<dbReference type="Proteomes" id="UP000198393">
    <property type="component" value="Unassembled WGS sequence"/>
</dbReference>
<evidence type="ECO:0000256" key="1">
    <source>
        <dbReference type="SAM" id="SignalP"/>
    </source>
</evidence>
<accession>A0A239K654</accession>
<dbReference type="AlphaFoldDB" id="A0A239K654"/>
<sequence length="185" mass="20958">MSKIILFILIAFMWLNVSCGDDNGIDSEVESEFEMCIDDPKDGLIAGGCRNIFAYKFLDTKEDISVVIDANPEIFTITNQCENYALPIEGITVSLQLSKKHPDSIYFNFCDDIVYENMAEPFEWPLKSGHLKIVANIDTVSVNSKDFRVSLELNEIVFNNPNSGKDTLINNIAFYKTHQGWEPPF</sequence>
<evidence type="ECO:0000313" key="2">
    <source>
        <dbReference type="EMBL" id="SNT13103.1"/>
    </source>
</evidence>
<reference evidence="2 3" key="1">
    <citation type="submission" date="2017-06" db="EMBL/GenBank/DDBJ databases">
        <authorList>
            <person name="Kim H.J."/>
            <person name="Triplett B.A."/>
        </authorList>
    </citation>
    <scope>NUCLEOTIDE SEQUENCE [LARGE SCALE GENOMIC DNA]</scope>
    <source>
        <strain evidence="2 3">DSM 19307</strain>
    </source>
</reference>
<feature type="signal peptide" evidence="1">
    <location>
        <begin position="1"/>
        <end position="19"/>
    </location>
</feature>
<keyword evidence="3" id="KW-1185">Reference proteome</keyword>
<keyword evidence="1" id="KW-0732">Signal</keyword>
<evidence type="ECO:0008006" key="4">
    <source>
        <dbReference type="Google" id="ProtNLM"/>
    </source>
</evidence>
<name>A0A239K654_EKHLU</name>
<gene>
    <name evidence="2" type="ORF">SAMN05421640_2420</name>
</gene>
<organism evidence="2 3">
    <name type="scientific">Ekhidna lutea</name>
    <dbReference type="NCBI Taxonomy" id="447679"/>
    <lineage>
        <taxon>Bacteria</taxon>
        <taxon>Pseudomonadati</taxon>
        <taxon>Bacteroidota</taxon>
        <taxon>Cytophagia</taxon>
        <taxon>Cytophagales</taxon>
        <taxon>Reichenbachiellaceae</taxon>
        <taxon>Ekhidna</taxon>
    </lineage>
</organism>
<dbReference type="RefSeq" id="WP_089357133.1">
    <property type="nucleotide sequence ID" value="NZ_FZPD01000004.1"/>
</dbReference>
<protein>
    <recommendedName>
        <fullName evidence="4">Lipid-binding hydrolase</fullName>
    </recommendedName>
</protein>
<feature type="chain" id="PRO_5012805656" description="Lipid-binding hydrolase" evidence="1">
    <location>
        <begin position="20"/>
        <end position="185"/>
    </location>
</feature>